<dbReference type="EMBL" id="JAHZUY010000073">
    <property type="protein sequence ID" value="MBW8271155.1"/>
    <property type="molecule type" value="Genomic_DNA"/>
</dbReference>
<dbReference type="NCBIfam" id="NF006573">
    <property type="entry name" value="PRK09094.1"/>
    <property type="match status" value="1"/>
</dbReference>
<accession>A0ABS7F6A5</accession>
<organism evidence="8 9">
    <name type="scientific">Caldovatus aquaticus</name>
    <dbReference type="NCBI Taxonomy" id="2865671"/>
    <lineage>
        <taxon>Bacteria</taxon>
        <taxon>Pseudomonadati</taxon>
        <taxon>Pseudomonadota</taxon>
        <taxon>Alphaproteobacteria</taxon>
        <taxon>Acetobacterales</taxon>
        <taxon>Roseomonadaceae</taxon>
        <taxon>Caldovatus</taxon>
    </lineage>
</organism>
<keyword evidence="3" id="KW-1003">Cell membrane</keyword>
<evidence type="ECO:0000256" key="6">
    <source>
        <dbReference type="ARBA" id="ARBA00023136"/>
    </source>
</evidence>
<dbReference type="PANTHER" id="PTHR34583">
    <property type="entry name" value="ANTIPORTER SUBUNIT MNHC2-RELATED"/>
    <property type="match status" value="1"/>
</dbReference>
<dbReference type="Proteomes" id="UP001519924">
    <property type="component" value="Unassembled WGS sequence"/>
</dbReference>
<keyword evidence="4 7" id="KW-0812">Transmembrane</keyword>
<proteinExistence type="inferred from homology"/>
<protein>
    <submittedName>
        <fullName evidence="8">Na+/H+ antiporter subunit C</fullName>
    </submittedName>
</protein>
<evidence type="ECO:0000313" key="8">
    <source>
        <dbReference type="EMBL" id="MBW8271155.1"/>
    </source>
</evidence>
<dbReference type="PANTHER" id="PTHR34583:SF2">
    <property type="entry name" value="ANTIPORTER SUBUNIT MNHC2-RELATED"/>
    <property type="match status" value="1"/>
</dbReference>
<evidence type="ECO:0000256" key="5">
    <source>
        <dbReference type="ARBA" id="ARBA00022989"/>
    </source>
</evidence>
<sequence>MELLVSAGIGVLVAAGTWLLLRERSFSVVLGLTLLSYAANLMIFASGRLAADAPPLVLGEAERLADPLPQALVLTAIVISFGTTAFLVALALRASAETGGDHVDGGEGER</sequence>
<dbReference type="InterPro" id="IPR050601">
    <property type="entry name" value="CPA3_antiporter_subunitC"/>
</dbReference>
<evidence type="ECO:0000313" key="9">
    <source>
        <dbReference type="Proteomes" id="UP001519924"/>
    </source>
</evidence>
<comment type="similarity">
    <text evidence="2">Belongs to the CPA3 antiporters (TC 2.A.63) subunit C family.</text>
</comment>
<evidence type="ECO:0000256" key="1">
    <source>
        <dbReference type="ARBA" id="ARBA00004651"/>
    </source>
</evidence>
<feature type="transmembrane region" description="Helical" evidence="7">
    <location>
        <begin position="6"/>
        <end position="21"/>
    </location>
</feature>
<keyword evidence="5 7" id="KW-1133">Transmembrane helix</keyword>
<evidence type="ECO:0000256" key="3">
    <source>
        <dbReference type="ARBA" id="ARBA00022475"/>
    </source>
</evidence>
<feature type="transmembrane region" description="Helical" evidence="7">
    <location>
        <begin position="71"/>
        <end position="92"/>
    </location>
</feature>
<evidence type="ECO:0000256" key="4">
    <source>
        <dbReference type="ARBA" id="ARBA00022692"/>
    </source>
</evidence>
<evidence type="ECO:0000256" key="7">
    <source>
        <dbReference type="SAM" id="Phobius"/>
    </source>
</evidence>
<dbReference type="Gene3D" id="1.10.287.3510">
    <property type="match status" value="1"/>
</dbReference>
<dbReference type="Pfam" id="PF00420">
    <property type="entry name" value="Oxidored_q2"/>
    <property type="match status" value="1"/>
</dbReference>
<reference evidence="8 9" key="1">
    <citation type="submission" date="2021-08" db="EMBL/GenBank/DDBJ databases">
        <title>Caldovatus sediminis gen. nov., sp. nov., a moderately thermophilic bacterium isolated from a hot spring.</title>
        <authorList>
            <person name="Hu C.-J."/>
            <person name="Li W.-J."/>
            <person name="Xian W.-D."/>
        </authorList>
    </citation>
    <scope>NUCLEOTIDE SEQUENCE [LARGE SCALE GENOMIC DNA]</scope>
    <source>
        <strain evidence="8 9">SYSU G05006</strain>
    </source>
</reference>
<evidence type="ECO:0000256" key="2">
    <source>
        <dbReference type="ARBA" id="ARBA00010388"/>
    </source>
</evidence>
<keyword evidence="6 7" id="KW-0472">Membrane</keyword>
<dbReference type="RefSeq" id="WP_220118932.1">
    <property type="nucleotide sequence ID" value="NZ_JAHZUY010000073.1"/>
</dbReference>
<comment type="caution">
    <text evidence="8">The sequence shown here is derived from an EMBL/GenBank/DDBJ whole genome shotgun (WGS) entry which is preliminary data.</text>
</comment>
<name>A0ABS7F6A5_9PROT</name>
<feature type="transmembrane region" description="Helical" evidence="7">
    <location>
        <begin position="28"/>
        <end position="51"/>
    </location>
</feature>
<keyword evidence="9" id="KW-1185">Reference proteome</keyword>
<gene>
    <name evidence="8" type="ORF">K1J50_16875</name>
</gene>
<comment type="subcellular location">
    <subcellularLocation>
        <location evidence="1">Cell membrane</location>
        <topology evidence="1">Multi-pass membrane protein</topology>
    </subcellularLocation>
</comment>
<dbReference type="InterPro" id="IPR039428">
    <property type="entry name" value="NUOK/Mnh_C1-like"/>
</dbReference>